<feature type="compositionally biased region" description="Polar residues" evidence="4">
    <location>
        <begin position="303"/>
        <end position="316"/>
    </location>
</feature>
<organism evidence="6 7">
    <name type="scientific">Magallana gigas</name>
    <name type="common">Pacific oyster</name>
    <name type="synonym">Crassostrea gigas</name>
    <dbReference type="NCBI Taxonomy" id="29159"/>
    <lineage>
        <taxon>Eukaryota</taxon>
        <taxon>Metazoa</taxon>
        <taxon>Spiralia</taxon>
        <taxon>Lophotrochozoa</taxon>
        <taxon>Mollusca</taxon>
        <taxon>Bivalvia</taxon>
        <taxon>Autobranchia</taxon>
        <taxon>Pteriomorphia</taxon>
        <taxon>Ostreida</taxon>
        <taxon>Ostreoidea</taxon>
        <taxon>Ostreidae</taxon>
        <taxon>Magallana</taxon>
    </lineage>
</organism>
<keyword evidence="1" id="KW-0677">Repeat</keyword>
<dbReference type="InterPro" id="IPR050666">
    <property type="entry name" value="ESRP"/>
</dbReference>
<feature type="compositionally biased region" description="Basic and acidic residues" evidence="4">
    <location>
        <begin position="259"/>
        <end position="268"/>
    </location>
</feature>
<dbReference type="Proteomes" id="UP000005408">
    <property type="component" value="Unassembled WGS sequence"/>
</dbReference>
<evidence type="ECO:0000259" key="5">
    <source>
        <dbReference type="PROSITE" id="PS50102"/>
    </source>
</evidence>
<feature type="compositionally biased region" description="Polar residues" evidence="4">
    <location>
        <begin position="932"/>
        <end position="944"/>
    </location>
</feature>
<dbReference type="SMART" id="SM00360">
    <property type="entry name" value="RRM"/>
    <property type="match status" value="5"/>
</dbReference>
<reference evidence="6" key="1">
    <citation type="submission" date="2022-08" db="UniProtKB">
        <authorList>
            <consortium name="EnsemblMetazoa"/>
        </authorList>
    </citation>
    <scope>IDENTIFICATION</scope>
    <source>
        <strain evidence="6">05x7-T-G4-1.051#20</strain>
    </source>
</reference>
<sequence length="1500" mass="170755">MVRTSVFFLRRLLYRINTMSVIIRLQGLPWSSSAASIRQYFKDLNIPPGGVHIIGGEKGDAFIAFSTDEDARQAMMLNLGNIDGSQIMLYLSSKTQMQQVIAEARGQSAGEPSFPPQHSSSSSQQSYTSQDSFAPTASVPSQSYPYPPSQMEAIQSHEYPKQESLEKQAPGNFDYHRYDSVYGQGRGYPQIDSSGKGSLSSEDSNSRPMTAFEKRHPTPGMGQIDKDTRSEPNAQFDPHKLISDLSKSGLLNPGIFSKPESDEQKPPLKSDAAFPNERYGNNYPPDLYNRDPYSRGSFHQDGNETQPNRNVPQNEFNIRGSYDGRPDENNPQMYHHPGGIRDQYRPDRMENRNFEPKDGDQRSYPPEGRVPPNMPFNRNDSRAFPHSRPPPLLERPPLDEHHNQQDSYEWNPDNDPPFERRGPDQPPHRRSRFNPPPNQPAEDDYRSDQPHYDIHEPDHGGPHSVDKLPFDGAPNSRPMFDRPPVSRPLIDRPPESRPPFDRPPNSRPQFDGPDSRPALNRPNDSRIMHESNREHFPDRGGPLFERFPSNQRPPFNREQHFPEREPPWRESSVPQDEERFRPPPHERPPFENDMDRPDNDARSGGGLLGSGPTGARPEGLSENYPPFSTPGGPRMQPPFRHGPRPPFDGVDGFNERRGPTRFGIRGMEHRGPRPPLLRPGMHEHGPRPHLDQFDRPPVDQDRRHPPIARVNPNDRVPGNNIPSLFDQEVNEPMKRQEDNRPFEPPRRPEFPSDADMRDPNNRPREIRDNKDSKRSDSDMRAKSSDDRRESREKDSRGSRESREKDSRDNRETRDLRDRYSRDRDRDRDRVRDREREKSRDKDREKSRDRDRHDRDRDRRRDDDRNRRDRRDERSDRDKDRDRRDIRDRVKDERRDSKGRDQFGRDVPRSKEELEKRSSDSQRTSSNTSSNQKYGKSSESNSNANVPKLGKTAEDTDSRGQKRPLTSTEINETDITVKVKGMPLHTNFRDVRRFFTGCEIPWEGIKSEKNEKGQMTGVIFIKFQNQRSFREGLNFHGKIFTDGNRIEILKCSNKDFDNCDPASKLQQTPEQEDSKRLKVGVALRTSQYIIQMKGLGINGKKVDVVEFFKGCEIAKNGEGIHIEYDIKNRCTGTAFIEMSTLSDFQTALTFDGKMFNSRLIRVSAGSLRDVEQLHERMREMMANKQSEEPDKRPLLPNPTNIEPNRILAPDGEYRNRITTNLHCVHLQGLPPHVVAKDIAKLFDGIDIAQRGIHIVHDSNGRPLGEAFVEFSDNSECEKALNMPDRCIADHEVSLKPIPKSEMVDILKQIRPPSRGMNYSPMHGPPSHGMGPPHGGPQGPRGPPPHSPHNGPPMHGPPPHNGPPPHGPPPHNGPPPHGPPPHNGPPPHGPPPHNGPPPHGPPPHGMRPPLGPPHGPPGPFQGRRFPVLIKGLPFTVSVREVSSMVQGYSPILESVRVMVGKDSGGTSALVSFRCIEDAEGVIRDMNNTYYRNKQLHVSPAPM</sequence>
<dbReference type="EnsemblMetazoa" id="G23457.1">
    <property type="protein sequence ID" value="G23457.1:cds"/>
    <property type="gene ID" value="G23457"/>
</dbReference>
<dbReference type="CDD" id="cd00590">
    <property type="entry name" value="RRM_SF"/>
    <property type="match status" value="1"/>
</dbReference>
<dbReference type="SUPFAM" id="SSF54928">
    <property type="entry name" value="RNA-binding domain, RBD"/>
    <property type="match status" value="4"/>
</dbReference>
<evidence type="ECO:0000256" key="1">
    <source>
        <dbReference type="ARBA" id="ARBA00022737"/>
    </source>
</evidence>
<dbReference type="CDD" id="cd12254">
    <property type="entry name" value="RRM_hnRNPH_ESRPs_RBM12_like"/>
    <property type="match status" value="3"/>
</dbReference>
<keyword evidence="7" id="KW-1185">Reference proteome</keyword>
<feature type="compositionally biased region" description="Basic and acidic residues" evidence="4">
    <location>
        <begin position="576"/>
        <end position="601"/>
    </location>
</feature>
<feature type="compositionally biased region" description="Basic and acidic residues" evidence="4">
    <location>
        <begin position="342"/>
        <end position="361"/>
    </location>
</feature>
<feature type="compositionally biased region" description="Basic and acidic residues" evidence="4">
    <location>
        <begin position="680"/>
        <end position="704"/>
    </location>
</feature>
<feature type="compositionally biased region" description="Gly residues" evidence="4">
    <location>
        <begin position="603"/>
        <end position="612"/>
    </location>
</feature>
<feature type="region of interest" description="Disordered" evidence="4">
    <location>
        <begin position="1310"/>
        <end position="1422"/>
    </location>
</feature>
<feature type="region of interest" description="Disordered" evidence="4">
    <location>
        <begin position="173"/>
        <end position="968"/>
    </location>
</feature>
<feature type="compositionally biased region" description="Low complexity" evidence="4">
    <location>
        <begin position="920"/>
        <end position="931"/>
    </location>
</feature>
<feature type="compositionally biased region" description="Low complexity" evidence="4">
    <location>
        <begin position="1319"/>
        <end position="1329"/>
    </location>
</feature>
<feature type="compositionally biased region" description="Low complexity" evidence="4">
    <location>
        <begin position="192"/>
        <end position="203"/>
    </location>
</feature>
<dbReference type="InterPro" id="IPR035979">
    <property type="entry name" value="RBD_domain_sf"/>
</dbReference>
<proteinExistence type="predicted"/>
<feature type="compositionally biased region" description="Basic and acidic residues" evidence="4">
    <location>
        <begin position="523"/>
        <end position="538"/>
    </location>
</feature>
<evidence type="ECO:0000256" key="4">
    <source>
        <dbReference type="SAM" id="MobiDB-lite"/>
    </source>
</evidence>
<feature type="compositionally biased region" description="Basic and acidic residues" evidence="4">
    <location>
        <begin position="417"/>
        <end position="427"/>
    </location>
</feature>
<dbReference type="GO" id="GO:0003723">
    <property type="term" value="F:RNA binding"/>
    <property type="evidence" value="ECO:0007669"/>
    <property type="project" value="UniProtKB-UniRule"/>
</dbReference>
<dbReference type="InterPro" id="IPR012677">
    <property type="entry name" value="Nucleotide-bd_a/b_plait_sf"/>
</dbReference>
<feature type="compositionally biased region" description="Basic and acidic residues" evidence="4">
    <location>
        <begin position="1181"/>
        <end position="1192"/>
    </location>
</feature>
<feature type="domain" description="RRM" evidence="5">
    <location>
        <begin position="21"/>
        <end position="94"/>
    </location>
</feature>
<feature type="compositionally biased region" description="Basic and acidic residues" evidence="4">
    <location>
        <begin position="731"/>
        <end position="919"/>
    </location>
</feature>
<feature type="compositionally biased region" description="Low complexity" evidence="4">
    <location>
        <begin position="116"/>
        <end position="144"/>
    </location>
</feature>
<evidence type="ECO:0000256" key="3">
    <source>
        <dbReference type="PROSITE-ProRule" id="PRU00176"/>
    </source>
</evidence>
<feature type="domain" description="RRM" evidence="5">
    <location>
        <begin position="1221"/>
        <end position="1298"/>
    </location>
</feature>
<evidence type="ECO:0000256" key="2">
    <source>
        <dbReference type="ARBA" id="ARBA00022884"/>
    </source>
</evidence>
<name>A0A8W8KH21_MAGGI</name>
<feature type="region of interest" description="Disordered" evidence="4">
    <location>
        <begin position="1181"/>
        <end position="1204"/>
    </location>
</feature>
<feature type="compositionally biased region" description="Basic and acidic residues" evidence="4">
    <location>
        <begin position="443"/>
        <end position="469"/>
    </location>
</feature>
<feature type="compositionally biased region" description="Basic and acidic residues" evidence="4">
    <location>
        <begin position="950"/>
        <end position="959"/>
    </location>
</feature>
<evidence type="ECO:0000313" key="6">
    <source>
        <dbReference type="EnsemblMetazoa" id="G23457.1:cds"/>
    </source>
</evidence>
<dbReference type="InterPro" id="IPR000504">
    <property type="entry name" value="RRM_dom"/>
</dbReference>
<evidence type="ECO:0000313" key="7">
    <source>
        <dbReference type="Proteomes" id="UP000005408"/>
    </source>
</evidence>
<feature type="compositionally biased region" description="Basic and acidic residues" evidence="4">
    <location>
        <begin position="555"/>
        <end position="568"/>
    </location>
</feature>
<feature type="compositionally biased region" description="Pro residues" evidence="4">
    <location>
        <begin position="1338"/>
        <end position="1417"/>
    </location>
</feature>
<dbReference type="PANTHER" id="PTHR13976">
    <property type="entry name" value="HETEROGENEOUS NUCLEAR RIBONUCLEOPROTEIN-RELATED"/>
    <property type="match status" value="1"/>
</dbReference>
<dbReference type="PROSITE" id="PS50102">
    <property type="entry name" value="RRM"/>
    <property type="match status" value="2"/>
</dbReference>
<dbReference type="Gene3D" id="3.30.70.330">
    <property type="match status" value="5"/>
</dbReference>
<accession>A0A8W8KH21</accession>
<protein>
    <recommendedName>
        <fullName evidence="5">RRM domain-containing protein</fullName>
    </recommendedName>
</protein>
<keyword evidence="2 3" id="KW-0694">RNA-binding</keyword>
<feature type="region of interest" description="Disordered" evidence="4">
    <location>
        <begin position="101"/>
        <end position="149"/>
    </location>
</feature>
<dbReference type="CDD" id="cd12510">
    <property type="entry name" value="RRM1_RBM12_like"/>
    <property type="match status" value="1"/>
</dbReference>
<feature type="compositionally biased region" description="Basic and acidic residues" evidence="4">
    <location>
        <begin position="489"/>
        <end position="500"/>
    </location>
</feature>
<dbReference type="Pfam" id="PF00076">
    <property type="entry name" value="RRM_1"/>
    <property type="match status" value="2"/>
</dbReference>